<organism evidence="2 3">
    <name type="scientific">Yersinia rochesterensis</name>
    <dbReference type="NCBI Taxonomy" id="1604335"/>
    <lineage>
        <taxon>Bacteria</taxon>
        <taxon>Pseudomonadati</taxon>
        <taxon>Pseudomonadota</taxon>
        <taxon>Gammaproteobacteria</taxon>
        <taxon>Enterobacterales</taxon>
        <taxon>Yersiniaceae</taxon>
        <taxon>Yersinia</taxon>
    </lineage>
</organism>
<dbReference type="Gene3D" id="1.20.1270.180">
    <property type="match status" value="1"/>
</dbReference>
<keyword evidence="3" id="KW-1185">Reference proteome</keyword>
<evidence type="ECO:0000313" key="3">
    <source>
        <dbReference type="Proteomes" id="UP000031883"/>
    </source>
</evidence>
<evidence type="ECO:0000259" key="1">
    <source>
        <dbReference type="Pfam" id="PF07007"/>
    </source>
</evidence>
<feature type="domain" description="Lysozyme inhibitor LprI-like N-terminal" evidence="1">
    <location>
        <begin position="29"/>
        <end position="119"/>
    </location>
</feature>
<proteinExistence type="predicted"/>
<dbReference type="InterPro" id="IPR009739">
    <property type="entry name" value="LprI-like_N"/>
</dbReference>
<reference evidence="2 3" key="1">
    <citation type="journal article" date="2015" name="Genome Announc.">
        <title>Thirty-Two Complete Genome Assemblies of Nine Yersinia Species, Including Y. pestis, Y. pseudotuberculosis, and Y. enterocolitica.</title>
        <authorList>
            <person name="Johnson S.L."/>
            <person name="Daligault H.E."/>
            <person name="Davenport K.W."/>
            <person name="Jaissle J."/>
            <person name="Frey K.G."/>
            <person name="Ladner J.T."/>
            <person name="Broomall S.M."/>
            <person name="Bishop-Lilly K.A."/>
            <person name="Bruce D.C."/>
            <person name="Coyne S.R."/>
            <person name="Gibbons H.S."/>
            <person name="Lo C.C."/>
            <person name="Munk A.C."/>
            <person name="Rosenzweig C.N."/>
            <person name="Koroleva G.I."/>
            <person name="Palacios G.F."/>
            <person name="Redden C.L."/>
            <person name="Xu Y."/>
            <person name="Minogue T.D."/>
            <person name="Chain P.S."/>
        </authorList>
    </citation>
    <scope>NUCLEOTIDE SEQUENCE [LARGE SCALE GENOMIC DNA]</scope>
    <source>
        <strain evidence="2 3">Y231</strain>
    </source>
</reference>
<gene>
    <name evidence="2" type="ORF">CH54_3268</name>
</gene>
<dbReference type="EMBL" id="CP009997">
    <property type="protein sequence ID" value="AJJ34353.1"/>
    <property type="molecule type" value="Genomic_DNA"/>
</dbReference>
<dbReference type="RefSeq" id="WP_038630717.1">
    <property type="nucleotide sequence ID" value="NZ_CP008955.1"/>
</dbReference>
<protein>
    <recommendedName>
        <fullName evidence="1">Lysozyme inhibitor LprI-like N-terminal domain-containing protein</fullName>
    </recommendedName>
</protein>
<dbReference type="Proteomes" id="UP000031883">
    <property type="component" value="Chromosome"/>
</dbReference>
<accession>A0ABN4FGR7</accession>
<evidence type="ECO:0000313" key="2">
    <source>
        <dbReference type="EMBL" id="AJJ34353.1"/>
    </source>
</evidence>
<dbReference type="Pfam" id="PF07007">
    <property type="entry name" value="LprI"/>
    <property type="match status" value="1"/>
</dbReference>
<sequence length="123" mass="14177">MKNIIIGIIFIGISPLSVCAMSQDEQTNLFNIKNQYSQSDKELNELYKSQILAYKKEGGKFYGQNESRDVYLKTSQLAWIKMRDAGCDYETYESKIGTGFSSIYAQCLLDKTNERIKYLKENN</sequence>
<name>A0ABN4FGR7_9GAMM</name>